<dbReference type="PANTHER" id="PTHR33608:SF7">
    <property type="entry name" value="DUF58 DOMAIN-CONTAINING PROTEIN"/>
    <property type="match status" value="1"/>
</dbReference>
<dbReference type="AlphaFoldDB" id="A0A0J1BDW7"/>
<dbReference type="SUPFAM" id="SSF53300">
    <property type="entry name" value="vWA-like"/>
    <property type="match status" value="1"/>
</dbReference>
<proteinExistence type="predicted"/>
<dbReference type="Gene3D" id="3.40.50.410">
    <property type="entry name" value="von Willebrand factor, type A domain"/>
    <property type="match status" value="1"/>
</dbReference>
<accession>A0A0J1BDW7</accession>
<sequence length="300" mass="34022">MPDSKRYLRPEVTARIRRLELTARRVVEGFLSGMHRSPYFGQSIEFLQHRQYVPGDELRHIDWKVYARQDRLHIKQYEEETNLRLQLLVDCSGSMSYGEGDENKFQYAASLAASLAYLALRQKDACGLYTFDTQLRDSVPAKSSQHQLNRMLTCLASADHEGETRLDQVAKQLAAAIPRAGVVCVISDLLGVEELQEGLRVLRARGHDVALIHVLHDDEMDFDFTGATRFEGLEVESALNCNPAALREGYLEALDGFLEKTRRACGRLKIDYLQVRTSEPLDAVLARFLSARQALPKLRN</sequence>
<dbReference type="STRING" id="595434.RISK_003352"/>
<organism evidence="2 3">
    <name type="scientific">Rhodopirellula islandica</name>
    <dbReference type="NCBI Taxonomy" id="595434"/>
    <lineage>
        <taxon>Bacteria</taxon>
        <taxon>Pseudomonadati</taxon>
        <taxon>Planctomycetota</taxon>
        <taxon>Planctomycetia</taxon>
        <taxon>Pirellulales</taxon>
        <taxon>Pirellulaceae</taxon>
        <taxon>Rhodopirellula</taxon>
    </lineage>
</organism>
<gene>
    <name evidence="2" type="ORF">RISK_003352</name>
</gene>
<evidence type="ECO:0000313" key="3">
    <source>
        <dbReference type="Proteomes" id="UP000036367"/>
    </source>
</evidence>
<evidence type="ECO:0000313" key="2">
    <source>
        <dbReference type="EMBL" id="KLU04730.1"/>
    </source>
</evidence>
<dbReference type="InterPro" id="IPR002881">
    <property type="entry name" value="DUF58"/>
</dbReference>
<feature type="domain" description="DUF58" evidence="1">
    <location>
        <begin position="49"/>
        <end position="252"/>
    </location>
</feature>
<dbReference type="EMBL" id="LECT01000026">
    <property type="protein sequence ID" value="KLU04730.1"/>
    <property type="molecule type" value="Genomic_DNA"/>
</dbReference>
<name>A0A0J1BDW7_RHOIS</name>
<keyword evidence="3" id="KW-1185">Reference proteome</keyword>
<protein>
    <recommendedName>
        <fullName evidence="1">DUF58 domain-containing protein</fullName>
    </recommendedName>
</protein>
<dbReference type="PATRIC" id="fig|595434.4.peg.3196"/>
<reference evidence="2" key="1">
    <citation type="submission" date="2015-05" db="EMBL/GenBank/DDBJ databases">
        <title>Permanent draft genome of Rhodopirellula islandicus K833.</title>
        <authorList>
            <person name="Kizina J."/>
            <person name="Richter M."/>
            <person name="Glockner F.O."/>
            <person name="Harder J."/>
        </authorList>
    </citation>
    <scope>NUCLEOTIDE SEQUENCE [LARGE SCALE GENOMIC DNA]</scope>
    <source>
        <strain evidence="2">K833</strain>
    </source>
</reference>
<dbReference type="PANTHER" id="PTHR33608">
    <property type="entry name" value="BLL2464 PROTEIN"/>
    <property type="match status" value="1"/>
</dbReference>
<comment type="caution">
    <text evidence="2">The sequence shown here is derived from an EMBL/GenBank/DDBJ whole genome shotgun (WGS) entry which is preliminary data.</text>
</comment>
<evidence type="ECO:0000259" key="1">
    <source>
        <dbReference type="Pfam" id="PF01882"/>
    </source>
</evidence>
<dbReference type="InterPro" id="IPR036465">
    <property type="entry name" value="vWFA_dom_sf"/>
</dbReference>
<dbReference type="Proteomes" id="UP000036367">
    <property type="component" value="Unassembled WGS sequence"/>
</dbReference>
<dbReference type="Pfam" id="PF01882">
    <property type="entry name" value="DUF58"/>
    <property type="match status" value="1"/>
</dbReference>